<feature type="domain" description="ABC transporter" evidence="6">
    <location>
        <begin position="4"/>
        <end position="247"/>
    </location>
</feature>
<evidence type="ECO:0000313" key="7">
    <source>
        <dbReference type="EMBL" id="SFU24067.1"/>
    </source>
</evidence>
<dbReference type="PANTHER" id="PTHR45772">
    <property type="entry name" value="CONSERVED COMPONENT OF ABC TRANSPORTER FOR NATURAL AMINO ACIDS-RELATED"/>
    <property type="match status" value="1"/>
</dbReference>
<evidence type="ECO:0000256" key="2">
    <source>
        <dbReference type="ARBA" id="ARBA00022475"/>
    </source>
</evidence>
<dbReference type="Gene3D" id="3.40.50.300">
    <property type="entry name" value="P-loop containing nucleotide triphosphate hydrolases"/>
    <property type="match status" value="1"/>
</dbReference>
<keyword evidence="5 7" id="KW-0067">ATP-binding</keyword>
<keyword evidence="3" id="KW-0472">Membrane</keyword>
<organism evidence="7 8">
    <name type="scientific">Paraburkholderia aspalathi</name>
    <dbReference type="NCBI Taxonomy" id="1324617"/>
    <lineage>
        <taxon>Bacteria</taxon>
        <taxon>Pseudomonadati</taxon>
        <taxon>Pseudomonadota</taxon>
        <taxon>Betaproteobacteria</taxon>
        <taxon>Burkholderiales</taxon>
        <taxon>Burkholderiaceae</taxon>
        <taxon>Paraburkholderia</taxon>
    </lineage>
</organism>
<evidence type="ECO:0000256" key="4">
    <source>
        <dbReference type="ARBA" id="ARBA00022741"/>
    </source>
</evidence>
<evidence type="ECO:0000313" key="8">
    <source>
        <dbReference type="Proteomes" id="UP000198844"/>
    </source>
</evidence>
<dbReference type="PANTHER" id="PTHR45772:SF3">
    <property type="entry name" value="ABC TRANSPORTER ATP-BINDING PROTEIN"/>
    <property type="match status" value="1"/>
</dbReference>
<sequence length="249" mass="27279">MTLLAVECVSRHFGNLRALNDVSMNVQTGELRAVIGPNGAGKTTFFNLISGFFHPTAGRILFDGNDITRAPPDRRVALGMARTFQITEVFPELSVHDNVRIPVEIQSGYRLSPWLSRAAAVKMHDRVDELITMGGLGAKANRLVGELSLGDQRTTEIIMSLALRPRLLLLDEPTAGMGDQETYDITELIHNLHKDQALAMVLIEHDMRVVFQLAQRIMVLAEGRVLAEGTPVEIAANGEVQAAYLGKAV</sequence>
<dbReference type="PROSITE" id="PS50893">
    <property type="entry name" value="ABC_TRANSPORTER_2"/>
    <property type="match status" value="1"/>
</dbReference>
<name>A0A1I7EJI2_9BURK</name>
<proteinExistence type="predicted"/>
<dbReference type="InterPro" id="IPR003593">
    <property type="entry name" value="AAA+_ATPase"/>
</dbReference>
<gene>
    <name evidence="7" type="ORF">SAMN05192563_1024137</name>
</gene>
<dbReference type="Pfam" id="PF12399">
    <property type="entry name" value="BCA_ABC_TP_C"/>
    <property type="match status" value="1"/>
</dbReference>
<evidence type="ECO:0000256" key="3">
    <source>
        <dbReference type="ARBA" id="ARBA00022519"/>
    </source>
</evidence>
<dbReference type="InterPro" id="IPR027417">
    <property type="entry name" value="P-loop_NTPase"/>
</dbReference>
<dbReference type="InterPro" id="IPR032823">
    <property type="entry name" value="BCA_ABC_TP_C"/>
</dbReference>
<evidence type="ECO:0000259" key="6">
    <source>
        <dbReference type="PROSITE" id="PS50893"/>
    </source>
</evidence>
<dbReference type="AlphaFoldDB" id="A0A1I7EJI2"/>
<dbReference type="InterPro" id="IPR051120">
    <property type="entry name" value="ABC_AA/LPS_Transport"/>
</dbReference>
<dbReference type="InterPro" id="IPR003439">
    <property type="entry name" value="ABC_transporter-like_ATP-bd"/>
</dbReference>
<dbReference type="EMBL" id="FPBH01000024">
    <property type="protein sequence ID" value="SFU24067.1"/>
    <property type="molecule type" value="Genomic_DNA"/>
</dbReference>
<dbReference type="Proteomes" id="UP000198844">
    <property type="component" value="Unassembled WGS sequence"/>
</dbReference>
<dbReference type="OrthoDB" id="9781337at2"/>
<protein>
    <submittedName>
        <fullName evidence="7">Amino acid/amide ABC transporter ATP-binding protein 1, HAAT family</fullName>
    </submittedName>
</protein>
<dbReference type="GO" id="GO:0016887">
    <property type="term" value="F:ATP hydrolysis activity"/>
    <property type="evidence" value="ECO:0007669"/>
    <property type="project" value="InterPro"/>
</dbReference>
<evidence type="ECO:0000256" key="5">
    <source>
        <dbReference type="ARBA" id="ARBA00022840"/>
    </source>
</evidence>
<keyword evidence="3" id="KW-0997">Cell inner membrane</keyword>
<dbReference type="GO" id="GO:0005524">
    <property type="term" value="F:ATP binding"/>
    <property type="evidence" value="ECO:0007669"/>
    <property type="project" value="UniProtKB-KW"/>
</dbReference>
<evidence type="ECO:0000256" key="1">
    <source>
        <dbReference type="ARBA" id="ARBA00022448"/>
    </source>
</evidence>
<keyword evidence="1" id="KW-0813">Transport</keyword>
<keyword evidence="4" id="KW-0547">Nucleotide-binding</keyword>
<dbReference type="RefSeq" id="WP_093642433.1">
    <property type="nucleotide sequence ID" value="NZ_FPBH01000024.1"/>
</dbReference>
<dbReference type="Pfam" id="PF00005">
    <property type="entry name" value="ABC_tran"/>
    <property type="match status" value="1"/>
</dbReference>
<reference evidence="7 8" key="1">
    <citation type="submission" date="2016-10" db="EMBL/GenBank/DDBJ databases">
        <authorList>
            <person name="de Groot N.N."/>
        </authorList>
    </citation>
    <scope>NUCLEOTIDE SEQUENCE [LARGE SCALE GENOMIC DNA]</scope>
    <source>
        <strain evidence="7 8">LMG 27731</strain>
    </source>
</reference>
<dbReference type="CDD" id="cd03219">
    <property type="entry name" value="ABC_Mj1267_LivG_branched"/>
    <property type="match status" value="1"/>
</dbReference>
<dbReference type="FunFam" id="3.40.50.300:FF:000421">
    <property type="entry name" value="Branched-chain amino acid ABC transporter ATP-binding protein"/>
    <property type="match status" value="1"/>
</dbReference>
<dbReference type="SMART" id="SM00382">
    <property type="entry name" value="AAA"/>
    <property type="match status" value="1"/>
</dbReference>
<accession>A0A1I7EJI2</accession>
<dbReference type="GO" id="GO:0005886">
    <property type="term" value="C:plasma membrane"/>
    <property type="evidence" value="ECO:0007669"/>
    <property type="project" value="TreeGrafter"/>
</dbReference>
<dbReference type="SUPFAM" id="SSF52540">
    <property type="entry name" value="P-loop containing nucleoside triphosphate hydrolases"/>
    <property type="match status" value="1"/>
</dbReference>
<keyword evidence="2" id="KW-1003">Cell membrane</keyword>